<evidence type="ECO:0000256" key="1">
    <source>
        <dbReference type="ARBA" id="ARBA00023157"/>
    </source>
</evidence>
<dbReference type="SMART" id="SM00121">
    <property type="entry name" value="IB"/>
    <property type="match status" value="1"/>
</dbReference>
<keyword evidence="1" id="KW-1015">Disulfide bond</keyword>
<protein>
    <recommendedName>
        <fullName evidence="3">IGFBP N-terminal domain-containing protein</fullName>
    </recommendedName>
</protein>
<evidence type="ECO:0000313" key="5">
    <source>
        <dbReference type="EMBL" id="VDM43749.1"/>
    </source>
</evidence>
<dbReference type="OrthoDB" id="5985519at2759"/>
<evidence type="ECO:0000313" key="4">
    <source>
        <dbReference type="EMBL" id="KHN76286.1"/>
    </source>
</evidence>
<evidence type="ECO:0000313" key="6">
    <source>
        <dbReference type="Proteomes" id="UP000031036"/>
    </source>
</evidence>
<accession>A0A0B2UZ39</accession>
<dbReference type="Pfam" id="PF00219">
    <property type="entry name" value="IGFBP"/>
    <property type="match status" value="1"/>
</dbReference>
<dbReference type="GO" id="GO:0005576">
    <property type="term" value="C:extracellular region"/>
    <property type="evidence" value="ECO:0007669"/>
    <property type="project" value="InterPro"/>
</dbReference>
<dbReference type="SUPFAM" id="SSF57184">
    <property type="entry name" value="Growth factor receptor domain"/>
    <property type="match status" value="1"/>
</dbReference>
<reference evidence="4 6" key="1">
    <citation type="submission" date="2014-11" db="EMBL/GenBank/DDBJ databases">
        <title>Genetic blueprint of the zoonotic pathogen Toxocara canis.</title>
        <authorList>
            <person name="Zhu X.-Q."/>
            <person name="Korhonen P.K."/>
            <person name="Cai H."/>
            <person name="Young N.D."/>
            <person name="Nejsum P."/>
            <person name="von Samson-Himmelstjerna G."/>
            <person name="Boag P.R."/>
            <person name="Tan P."/>
            <person name="Li Q."/>
            <person name="Min J."/>
            <person name="Yang Y."/>
            <person name="Wang X."/>
            <person name="Fang X."/>
            <person name="Hall R.S."/>
            <person name="Hofmann A."/>
            <person name="Sternberg P.W."/>
            <person name="Jex A.R."/>
            <person name="Gasser R.B."/>
        </authorList>
    </citation>
    <scope>NUCLEOTIDE SEQUENCE [LARGE SCALE GENOMIC DNA]</scope>
    <source>
        <strain evidence="4">PN_DK_2014</strain>
    </source>
</reference>
<feature type="signal peptide" evidence="2">
    <location>
        <begin position="1"/>
        <end position="23"/>
    </location>
</feature>
<dbReference type="Proteomes" id="UP000031036">
    <property type="component" value="Unassembled WGS sequence"/>
</dbReference>
<gene>
    <name evidence="4" type="ORF">Tcan_14674</name>
    <name evidence="5" type="ORF">TCNE_LOCUS12428</name>
</gene>
<sequence length="150" mass="16673">MMHPQHRDLLFILLTSMLSPSLANKTSNDVGEMTMLSATDDIECSDECPDECSDVSQCSQVIPHPCNCCPICVRQLNEACGREIGICDRGLHCREEYPGSGNATCVGVTSHKRIVIIKTRNDWREKGALQKRTSFSTKQYGLIYLIFTGS</sequence>
<evidence type="ECO:0000259" key="3">
    <source>
        <dbReference type="SMART" id="SM00121"/>
    </source>
</evidence>
<proteinExistence type="predicted"/>
<dbReference type="OMA" id="ALACETH"/>
<feature type="chain" id="PRO_5009042955" description="IGFBP N-terminal domain-containing protein" evidence="2">
    <location>
        <begin position="24"/>
        <end position="150"/>
    </location>
</feature>
<keyword evidence="6" id="KW-1185">Reference proteome</keyword>
<dbReference type="InterPro" id="IPR000867">
    <property type="entry name" value="IGFBP-like"/>
</dbReference>
<dbReference type="EMBL" id="UYWY01021260">
    <property type="protein sequence ID" value="VDM43749.1"/>
    <property type="molecule type" value="Genomic_DNA"/>
</dbReference>
<name>A0A0B2UZ39_TOXCA</name>
<dbReference type="EMBL" id="JPKZ01002554">
    <property type="protein sequence ID" value="KHN76286.1"/>
    <property type="molecule type" value="Genomic_DNA"/>
</dbReference>
<reference evidence="5" key="2">
    <citation type="submission" date="2018-11" db="EMBL/GenBank/DDBJ databases">
        <authorList>
            <consortium name="Pathogen Informatics"/>
        </authorList>
    </citation>
    <scope>NUCLEOTIDE SEQUENCE [LARGE SCALE GENOMIC DNA]</scope>
</reference>
<dbReference type="InterPro" id="IPR009030">
    <property type="entry name" value="Growth_fac_rcpt_cys_sf"/>
</dbReference>
<organism evidence="4 6">
    <name type="scientific">Toxocara canis</name>
    <name type="common">Canine roundworm</name>
    <dbReference type="NCBI Taxonomy" id="6265"/>
    <lineage>
        <taxon>Eukaryota</taxon>
        <taxon>Metazoa</taxon>
        <taxon>Ecdysozoa</taxon>
        <taxon>Nematoda</taxon>
        <taxon>Chromadorea</taxon>
        <taxon>Rhabditida</taxon>
        <taxon>Spirurina</taxon>
        <taxon>Ascaridomorpha</taxon>
        <taxon>Ascaridoidea</taxon>
        <taxon>Toxocaridae</taxon>
        <taxon>Toxocara</taxon>
    </lineage>
</organism>
<evidence type="ECO:0000256" key="2">
    <source>
        <dbReference type="SAM" id="SignalP"/>
    </source>
</evidence>
<keyword evidence="2" id="KW-0732">Signal</keyword>
<dbReference type="AlphaFoldDB" id="A0A0B2UZ39"/>
<feature type="domain" description="IGFBP N-terminal" evidence="3">
    <location>
        <begin position="42"/>
        <end position="107"/>
    </location>
</feature>